<reference evidence="5 6" key="1">
    <citation type="submission" date="2022-04" db="EMBL/GenBank/DDBJ databases">
        <title>Leucobacter sp. isolated from rhizosphere of garlic.</title>
        <authorList>
            <person name="Won M."/>
            <person name="Lee C.-M."/>
            <person name="Woen H.-Y."/>
            <person name="Kwon S.-W."/>
        </authorList>
    </citation>
    <scope>NUCLEOTIDE SEQUENCE [LARGE SCALE GENOMIC DNA]</scope>
    <source>
        <strain evidence="5 6">H21R-40</strain>
    </source>
</reference>
<evidence type="ECO:0000313" key="6">
    <source>
        <dbReference type="Proteomes" id="UP000831786"/>
    </source>
</evidence>
<dbReference type="SUPFAM" id="SSF46785">
    <property type="entry name" value="Winged helix' DNA-binding domain"/>
    <property type="match status" value="1"/>
</dbReference>
<dbReference type="PANTHER" id="PTHR33204">
    <property type="entry name" value="TRANSCRIPTIONAL REGULATOR, MARR FAMILY"/>
    <property type="match status" value="1"/>
</dbReference>
<dbReference type="Pfam" id="PF01638">
    <property type="entry name" value="HxlR"/>
    <property type="match status" value="1"/>
</dbReference>
<dbReference type="InterPro" id="IPR002577">
    <property type="entry name" value="HTH_HxlR"/>
</dbReference>
<gene>
    <name evidence="5" type="ORF">MUN78_10585</name>
</gene>
<dbReference type="Proteomes" id="UP000831786">
    <property type="component" value="Chromosome"/>
</dbReference>
<proteinExistence type="predicted"/>
<keyword evidence="2" id="KW-0238">DNA-binding</keyword>
<name>A0ABY4FHW7_9MICO</name>
<accession>A0ABY4FHW7</accession>
<dbReference type="Gene3D" id="1.10.10.10">
    <property type="entry name" value="Winged helix-like DNA-binding domain superfamily/Winged helix DNA-binding domain"/>
    <property type="match status" value="1"/>
</dbReference>
<evidence type="ECO:0000256" key="1">
    <source>
        <dbReference type="ARBA" id="ARBA00023015"/>
    </source>
</evidence>
<evidence type="ECO:0000259" key="4">
    <source>
        <dbReference type="PROSITE" id="PS51118"/>
    </source>
</evidence>
<evidence type="ECO:0000313" key="5">
    <source>
        <dbReference type="EMBL" id="UOQ56145.1"/>
    </source>
</evidence>
<protein>
    <submittedName>
        <fullName evidence="5">Helix-turn-helix transcriptional regulator</fullName>
    </submittedName>
</protein>
<evidence type="ECO:0000256" key="2">
    <source>
        <dbReference type="ARBA" id="ARBA00023125"/>
    </source>
</evidence>
<dbReference type="EMBL" id="CP095045">
    <property type="protein sequence ID" value="UOQ56145.1"/>
    <property type="molecule type" value="Genomic_DNA"/>
</dbReference>
<dbReference type="RefSeq" id="WP_244689725.1">
    <property type="nucleotide sequence ID" value="NZ_CP095044.1"/>
</dbReference>
<dbReference type="InterPro" id="IPR036390">
    <property type="entry name" value="WH_DNA-bd_sf"/>
</dbReference>
<dbReference type="CDD" id="cd00090">
    <property type="entry name" value="HTH_ARSR"/>
    <property type="match status" value="1"/>
</dbReference>
<keyword evidence="1" id="KW-0805">Transcription regulation</keyword>
<dbReference type="InterPro" id="IPR011991">
    <property type="entry name" value="ArsR-like_HTH"/>
</dbReference>
<dbReference type="PANTHER" id="PTHR33204:SF39">
    <property type="entry name" value="TRANSCRIPTIONAL REGULATORY PROTEIN"/>
    <property type="match status" value="1"/>
</dbReference>
<dbReference type="InterPro" id="IPR036388">
    <property type="entry name" value="WH-like_DNA-bd_sf"/>
</dbReference>
<keyword evidence="3" id="KW-0804">Transcription</keyword>
<keyword evidence="6" id="KW-1185">Reference proteome</keyword>
<dbReference type="PROSITE" id="PS51118">
    <property type="entry name" value="HTH_HXLR"/>
    <property type="match status" value="1"/>
</dbReference>
<organism evidence="5 6">
    <name type="scientific">Leucobacter allii</name>
    <dbReference type="NCBI Taxonomy" id="2932247"/>
    <lineage>
        <taxon>Bacteria</taxon>
        <taxon>Bacillati</taxon>
        <taxon>Actinomycetota</taxon>
        <taxon>Actinomycetes</taxon>
        <taxon>Micrococcales</taxon>
        <taxon>Microbacteriaceae</taxon>
        <taxon>Leucobacter</taxon>
    </lineage>
</organism>
<evidence type="ECO:0000256" key="3">
    <source>
        <dbReference type="ARBA" id="ARBA00023163"/>
    </source>
</evidence>
<sequence length="123" mass="14135">MTLERTLAFDPYARECPTRELLNRIGDRWTVLVIGALRDGPRRFSEIARRVEGVSQKMLTQTLRALERDGLVSRTAYPEVPPRVEYALTELGTTLQEPLQAIEEWARTHMDRVLEARERADAA</sequence>
<feature type="domain" description="HTH hxlR-type" evidence="4">
    <location>
        <begin position="16"/>
        <end position="114"/>
    </location>
</feature>